<reference evidence="3" key="1">
    <citation type="submission" date="2020-10" db="EMBL/GenBank/DDBJ databases">
        <authorList>
            <person name="Gilroy R."/>
        </authorList>
    </citation>
    <scope>NUCLEOTIDE SEQUENCE</scope>
    <source>
        <strain evidence="3">ChiGjej1B1-2707</strain>
    </source>
</reference>
<evidence type="ECO:0000313" key="3">
    <source>
        <dbReference type="EMBL" id="HIR01272.1"/>
    </source>
</evidence>
<evidence type="ECO:0000313" key="4">
    <source>
        <dbReference type="Proteomes" id="UP000824261"/>
    </source>
</evidence>
<accession>A0A9D0ZZQ1</accession>
<feature type="domain" description="SLH" evidence="2">
    <location>
        <begin position="499"/>
        <end position="566"/>
    </location>
</feature>
<dbReference type="InterPro" id="IPR001119">
    <property type="entry name" value="SLH_dom"/>
</dbReference>
<dbReference type="InterPro" id="IPR051465">
    <property type="entry name" value="Cell_Envelope_Struct_Comp"/>
</dbReference>
<gene>
    <name evidence="3" type="ORF">IAA69_03310</name>
</gene>
<reference evidence="3" key="2">
    <citation type="journal article" date="2021" name="PeerJ">
        <title>Extensive microbial diversity within the chicken gut microbiome revealed by metagenomics and culture.</title>
        <authorList>
            <person name="Gilroy R."/>
            <person name="Ravi A."/>
            <person name="Getino M."/>
            <person name="Pursley I."/>
            <person name="Horton D.L."/>
            <person name="Alikhan N.F."/>
            <person name="Baker D."/>
            <person name="Gharbi K."/>
            <person name="Hall N."/>
            <person name="Watson M."/>
            <person name="Adriaenssens E.M."/>
            <person name="Foster-Nyarko E."/>
            <person name="Jarju S."/>
            <person name="Secka A."/>
            <person name="Antonio M."/>
            <person name="Oren A."/>
            <person name="Chaudhuri R.R."/>
            <person name="La Ragione R."/>
            <person name="Hildebrand F."/>
            <person name="Pallen M.J."/>
        </authorList>
    </citation>
    <scope>NUCLEOTIDE SEQUENCE</scope>
    <source>
        <strain evidence="3">ChiGjej1B1-2707</strain>
    </source>
</reference>
<keyword evidence="1" id="KW-0732">Signal</keyword>
<dbReference type="PROSITE" id="PS51272">
    <property type="entry name" value="SLH"/>
    <property type="match status" value="3"/>
</dbReference>
<dbReference type="PANTHER" id="PTHR43308">
    <property type="entry name" value="OUTER MEMBRANE PROTEIN ALPHA-RELATED"/>
    <property type="match status" value="1"/>
</dbReference>
<dbReference type="InterPro" id="IPR023296">
    <property type="entry name" value="Glyco_hydro_beta-prop_sf"/>
</dbReference>
<comment type="caution">
    <text evidence="3">The sequence shown here is derived from an EMBL/GenBank/DDBJ whole genome shotgun (WGS) entry which is preliminary data.</text>
</comment>
<sequence>MSEKTSRALRMLSFLALCLALALTLSWQERAYAAETSGDELPDVMLAVVTNSENDGTDTFYMSADGVHFEWISEAFVNLNPNDPNDLRAVGSGTPSSPVMTPNGWERTWPLYSFKCPSLIYHNGYFWMLSNEAQSVNGQLALVISNSKDLVHWCDQRRVTVDVAPGWTGNGNPGQFDAAAADWTVGADGNVYAVVSIGRYGGYHGDPQNDSMFPYLVKITELSGRNDPAYNPIGNDSSYITVRTETAVPIVLPQDSHDRIDGSLYVEGGTTYLSIKENGVTNEIWSINDLSRVSDRSAWTLVNGNVLTGFEAPSLTKLNGTYYMFTDELADWTPNDYERPPYYSTGTHVQTSLSLSSGWTNPQRVDAYKSDGTRMSLGLANNPNGDGPRHGTVITVTDPAAKKVIWEAREAAGWTSELPGLPNSSELPGLPNSSGYTDVPDDAWFYDAVMFAKENGIMRGIGETVFGAGTNLDRSALATMLWRYAEPGEAGVYNDRAENETGMPDVAANSWYTGAANWAVGNGVINGVALPDGSRVFDPQGVVSREMMVVMIVNYINPDLSKVDYAPFDALSDSGLTSSWAREQVAWAVEHGIINGTPDGRLEPGRNVLREEAATIMMNAIQAGIL</sequence>
<name>A0A9D0ZZQ1_9ACTN</name>
<evidence type="ECO:0000256" key="1">
    <source>
        <dbReference type="SAM" id="SignalP"/>
    </source>
</evidence>
<dbReference type="Proteomes" id="UP000824261">
    <property type="component" value="Unassembled WGS sequence"/>
</dbReference>
<proteinExistence type="predicted"/>
<organism evidence="3 4">
    <name type="scientific">Candidatus Aveggerthella stercoripullorum</name>
    <dbReference type="NCBI Taxonomy" id="2840688"/>
    <lineage>
        <taxon>Bacteria</taxon>
        <taxon>Bacillati</taxon>
        <taxon>Actinomycetota</taxon>
        <taxon>Coriobacteriia</taxon>
        <taxon>Eggerthellales</taxon>
        <taxon>Eggerthellaceae</taxon>
        <taxon>Eggerthellaceae incertae sedis</taxon>
        <taxon>Candidatus Aveggerthella</taxon>
    </lineage>
</organism>
<evidence type="ECO:0000259" key="2">
    <source>
        <dbReference type="PROSITE" id="PS51272"/>
    </source>
</evidence>
<feature type="chain" id="PRO_5039522817" evidence="1">
    <location>
        <begin position="34"/>
        <end position="626"/>
    </location>
</feature>
<dbReference type="SUPFAM" id="SSF75005">
    <property type="entry name" value="Arabinanase/levansucrase/invertase"/>
    <property type="match status" value="1"/>
</dbReference>
<dbReference type="Pfam" id="PF00395">
    <property type="entry name" value="SLH"/>
    <property type="match status" value="2"/>
</dbReference>
<dbReference type="Gene3D" id="2.115.10.20">
    <property type="entry name" value="Glycosyl hydrolase domain, family 43"/>
    <property type="match status" value="1"/>
</dbReference>
<feature type="domain" description="SLH" evidence="2">
    <location>
        <begin position="568"/>
        <end position="626"/>
    </location>
</feature>
<feature type="signal peptide" evidence="1">
    <location>
        <begin position="1"/>
        <end position="33"/>
    </location>
</feature>
<protein>
    <submittedName>
        <fullName evidence="3">S-layer homology domain-containing protein</fullName>
    </submittedName>
</protein>
<dbReference type="AlphaFoldDB" id="A0A9D0ZZQ1"/>
<feature type="domain" description="SLH" evidence="2">
    <location>
        <begin position="432"/>
        <end position="495"/>
    </location>
</feature>
<dbReference type="EMBL" id="DVGB01000040">
    <property type="protein sequence ID" value="HIR01272.1"/>
    <property type="molecule type" value="Genomic_DNA"/>
</dbReference>